<proteinExistence type="inferred from homology"/>
<dbReference type="Gene3D" id="3.40.395.10">
    <property type="entry name" value="Adenoviral Proteinase, Chain A"/>
    <property type="match status" value="1"/>
</dbReference>
<reference evidence="6" key="1">
    <citation type="submission" date="2022-11" db="UniProtKB">
        <authorList>
            <consortium name="WormBaseParasite"/>
        </authorList>
    </citation>
    <scope>IDENTIFICATION</scope>
</reference>
<dbReference type="GO" id="GO:0006508">
    <property type="term" value="P:proteolysis"/>
    <property type="evidence" value="ECO:0007669"/>
    <property type="project" value="UniProtKB-KW"/>
</dbReference>
<feature type="domain" description="Ubiquitin-like protease family profile" evidence="4">
    <location>
        <begin position="1"/>
        <end position="91"/>
    </location>
</feature>
<keyword evidence="2" id="KW-0645">Protease</keyword>
<organism evidence="5 6">
    <name type="scientific">Panagrolaimus superbus</name>
    <dbReference type="NCBI Taxonomy" id="310955"/>
    <lineage>
        <taxon>Eukaryota</taxon>
        <taxon>Metazoa</taxon>
        <taxon>Ecdysozoa</taxon>
        <taxon>Nematoda</taxon>
        <taxon>Chromadorea</taxon>
        <taxon>Rhabditida</taxon>
        <taxon>Tylenchina</taxon>
        <taxon>Panagrolaimomorpha</taxon>
        <taxon>Panagrolaimoidea</taxon>
        <taxon>Panagrolaimidae</taxon>
        <taxon>Panagrolaimus</taxon>
    </lineage>
</organism>
<evidence type="ECO:0000313" key="5">
    <source>
        <dbReference type="Proteomes" id="UP000887577"/>
    </source>
</evidence>
<dbReference type="Pfam" id="PF02902">
    <property type="entry name" value="Peptidase_C48"/>
    <property type="match status" value="1"/>
</dbReference>
<evidence type="ECO:0000256" key="1">
    <source>
        <dbReference type="ARBA" id="ARBA00005234"/>
    </source>
</evidence>
<dbReference type="Proteomes" id="UP000887577">
    <property type="component" value="Unplaced"/>
</dbReference>
<evidence type="ECO:0000256" key="3">
    <source>
        <dbReference type="ARBA" id="ARBA00022801"/>
    </source>
</evidence>
<comment type="similarity">
    <text evidence="1">Belongs to the peptidase C48 family.</text>
</comment>
<evidence type="ECO:0000259" key="4">
    <source>
        <dbReference type="PROSITE" id="PS50600"/>
    </source>
</evidence>
<accession>A0A914Z5L7</accession>
<protein>
    <submittedName>
        <fullName evidence="6">Ubiquitin-like protease family profile domain-containing protein</fullName>
    </submittedName>
</protein>
<dbReference type="InterPro" id="IPR038765">
    <property type="entry name" value="Papain-like_cys_pep_sf"/>
</dbReference>
<dbReference type="GO" id="GO:0008234">
    <property type="term" value="F:cysteine-type peptidase activity"/>
    <property type="evidence" value="ECO:0007669"/>
    <property type="project" value="InterPro"/>
</dbReference>
<evidence type="ECO:0000313" key="6">
    <source>
        <dbReference type="WBParaSite" id="PSU_v2.g7194.t1"/>
    </source>
</evidence>
<keyword evidence="5" id="KW-1185">Reference proteome</keyword>
<dbReference type="InterPro" id="IPR003653">
    <property type="entry name" value="Peptidase_C48_C"/>
</dbReference>
<dbReference type="WBParaSite" id="PSU_v2.g7194.t1">
    <property type="protein sequence ID" value="PSU_v2.g7194.t1"/>
    <property type="gene ID" value="PSU_v2.g7194"/>
</dbReference>
<dbReference type="SUPFAM" id="SSF54001">
    <property type="entry name" value="Cysteine proteinases"/>
    <property type="match status" value="1"/>
</dbReference>
<keyword evidence="3" id="KW-0378">Hydrolase</keyword>
<sequence>MEIYKDNYDILLASIAAGAHWYLAAFFIETKIVVVYDSLHYPIPQIFTRLKSCIESVLHKQFTLKNENNNITLQQNGYDCGVHAFRNAEEICFHGECKLLVPYYAEAERARAREILRRLKDKEITDLWVPHVQSDFDYIDLNKPTDTVAEEVSVVKDDSDIQSIEKTFAQKNIATTVV</sequence>
<dbReference type="AlphaFoldDB" id="A0A914Z5L7"/>
<name>A0A914Z5L7_9BILA</name>
<dbReference type="PROSITE" id="PS50600">
    <property type="entry name" value="ULP_PROTEASE"/>
    <property type="match status" value="1"/>
</dbReference>
<evidence type="ECO:0000256" key="2">
    <source>
        <dbReference type="ARBA" id="ARBA00022670"/>
    </source>
</evidence>